<dbReference type="EMBL" id="JBDODL010003469">
    <property type="protein sequence ID" value="MES1922703.1"/>
    <property type="molecule type" value="Genomic_DNA"/>
</dbReference>
<evidence type="ECO:0000313" key="1">
    <source>
        <dbReference type="EMBL" id="MES1922703.1"/>
    </source>
</evidence>
<comment type="caution">
    <text evidence="1">The sequence shown here is derived from an EMBL/GenBank/DDBJ whole genome shotgun (WGS) entry which is preliminary data.</text>
</comment>
<proteinExistence type="predicted"/>
<reference evidence="1 2" key="1">
    <citation type="journal article" date="2024" name="BMC Biol.">
        <title>Comparative genomics of Ascetosporea gives new insight into the evolutionary basis for animal parasitism in Rhizaria.</title>
        <authorList>
            <person name="Hiltunen Thoren M."/>
            <person name="Onut-Brannstrom I."/>
            <person name="Alfjorden A."/>
            <person name="Peckova H."/>
            <person name="Swords F."/>
            <person name="Hooper C."/>
            <person name="Holzer A.S."/>
            <person name="Bass D."/>
            <person name="Burki F."/>
        </authorList>
    </citation>
    <scope>NUCLEOTIDE SEQUENCE [LARGE SCALE GENOMIC DNA]</scope>
    <source>
        <strain evidence="1">20-A016</strain>
    </source>
</reference>
<keyword evidence="2" id="KW-1185">Reference proteome</keyword>
<accession>A0ABV2ATH7</accession>
<organism evidence="1 2">
    <name type="scientific">Bonamia ostreae</name>
    <dbReference type="NCBI Taxonomy" id="126728"/>
    <lineage>
        <taxon>Eukaryota</taxon>
        <taxon>Sar</taxon>
        <taxon>Rhizaria</taxon>
        <taxon>Endomyxa</taxon>
        <taxon>Ascetosporea</taxon>
        <taxon>Haplosporida</taxon>
        <taxon>Bonamia</taxon>
    </lineage>
</organism>
<protein>
    <submittedName>
        <fullName evidence="1">Uncharacterized protein</fullName>
    </submittedName>
</protein>
<dbReference type="Proteomes" id="UP001439008">
    <property type="component" value="Unassembled WGS sequence"/>
</dbReference>
<sequence>MIAEIQPIDTAMENTYLDKIKDICDNEKSTRELLCKVIQERRKQRRDRCMQV</sequence>
<evidence type="ECO:0000313" key="2">
    <source>
        <dbReference type="Proteomes" id="UP001439008"/>
    </source>
</evidence>
<gene>
    <name evidence="1" type="ORF">MHBO_004226</name>
</gene>
<name>A0ABV2ATH7_9EUKA</name>